<keyword evidence="3" id="KW-1185">Reference proteome</keyword>
<feature type="compositionally biased region" description="Basic and acidic residues" evidence="1">
    <location>
        <begin position="1"/>
        <end position="12"/>
    </location>
</feature>
<evidence type="ECO:0000256" key="1">
    <source>
        <dbReference type="SAM" id="MobiDB-lite"/>
    </source>
</evidence>
<proteinExistence type="predicted"/>
<dbReference type="AlphaFoldDB" id="A0A7R8YPJ9"/>
<evidence type="ECO:0000313" key="2">
    <source>
        <dbReference type="EMBL" id="CAD7080718.1"/>
    </source>
</evidence>
<organism evidence="2 3">
    <name type="scientific">Hermetia illucens</name>
    <name type="common">Black soldier fly</name>
    <dbReference type="NCBI Taxonomy" id="343691"/>
    <lineage>
        <taxon>Eukaryota</taxon>
        <taxon>Metazoa</taxon>
        <taxon>Ecdysozoa</taxon>
        <taxon>Arthropoda</taxon>
        <taxon>Hexapoda</taxon>
        <taxon>Insecta</taxon>
        <taxon>Pterygota</taxon>
        <taxon>Neoptera</taxon>
        <taxon>Endopterygota</taxon>
        <taxon>Diptera</taxon>
        <taxon>Brachycera</taxon>
        <taxon>Stratiomyomorpha</taxon>
        <taxon>Stratiomyidae</taxon>
        <taxon>Hermetiinae</taxon>
        <taxon>Hermetia</taxon>
    </lineage>
</organism>
<evidence type="ECO:0000313" key="3">
    <source>
        <dbReference type="Proteomes" id="UP000594454"/>
    </source>
</evidence>
<gene>
    <name evidence="2" type="ORF">HERILL_LOCUS3859</name>
</gene>
<accession>A0A7R8YPJ9</accession>
<protein>
    <submittedName>
        <fullName evidence="2">Uncharacterized protein</fullName>
    </submittedName>
</protein>
<name>A0A7R8YPJ9_HERIL</name>
<dbReference type="InParanoid" id="A0A7R8YPJ9"/>
<reference evidence="2 3" key="1">
    <citation type="submission" date="2020-11" db="EMBL/GenBank/DDBJ databases">
        <authorList>
            <person name="Wallbank WR R."/>
            <person name="Pardo Diaz C."/>
            <person name="Kozak K."/>
            <person name="Martin S."/>
            <person name="Jiggins C."/>
            <person name="Moest M."/>
            <person name="Warren A I."/>
            <person name="Generalovic N T."/>
            <person name="Byers J.R.P. K."/>
            <person name="Montejo-Kovacevich G."/>
            <person name="Yen C E."/>
        </authorList>
    </citation>
    <scope>NUCLEOTIDE SEQUENCE [LARGE SCALE GENOMIC DNA]</scope>
</reference>
<dbReference type="Proteomes" id="UP000594454">
    <property type="component" value="Chromosome 2"/>
</dbReference>
<dbReference type="EMBL" id="LR899010">
    <property type="protein sequence ID" value="CAD7080718.1"/>
    <property type="molecule type" value="Genomic_DNA"/>
</dbReference>
<sequence>MDTKDGAPQEKVGRRRRTRPPALLIKLTEGKTFPDVFSEIRYKIKSDSGAEMSSIRKTKGGGGLVELGPRTTNKATLCEAVQGLLEEKVLISSLETMSSLEIRDLDCLTEKNDTEEVIKRECPEVTNVRISIISANSRGENLAMVEVAEQYTRKLLNVKSVSTALCLSSA</sequence>
<feature type="region of interest" description="Disordered" evidence="1">
    <location>
        <begin position="1"/>
        <end position="20"/>
    </location>
</feature>